<evidence type="ECO:0000313" key="2">
    <source>
        <dbReference type="Proteomes" id="UP000193467"/>
    </source>
</evidence>
<name>A0A1Y2DEJ6_9BASI</name>
<dbReference type="InParanoid" id="A0A1Y2DEJ6"/>
<evidence type="ECO:0000313" key="1">
    <source>
        <dbReference type="EMBL" id="ORY57712.1"/>
    </source>
</evidence>
<comment type="caution">
    <text evidence="1">The sequence shown here is derived from an EMBL/GenBank/DDBJ whole genome shotgun (WGS) entry which is preliminary data.</text>
</comment>
<reference evidence="1 2" key="1">
    <citation type="submission" date="2016-07" db="EMBL/GenBank/DDBJ databases">
        <title>Pervasive Adenine N6-methylation of Active Genes in Fungi.</title>
        <authorList>
            <consortium name="DOE Joint Genome Institute"/>
            <person name="Mondo S.J."/>
            <person name="Dannebaum R.O."/>
            <person name="Kuo R.C."/>
            <person name="Labutti K."/>
            <person name="Haridas S."/>
            <person name="Kuo A."/>
            <person name="Salamov A."/>
            <person name="Ahrendt S.R."/>
            <person name="Lipzen A."/>
            <person name="Sullivan W."/>
            <person name="Andreopoulos W.B."/>
            <person name="Clum A."/>
            <person name="Lindquist E."/>
            <person name="Daum C."/>
            <person name="Ramamoorthy G.K."/>
            <person name="Gryganskyi A."/>
            <person name="Culley D."/>
            <person name="Magnuson J.K."/>
            <person name="James T.Y."/>
            <person name="O'Malley M.A."/>
            <person name="Stajich J.E."/>
            <person name="Spatafora J.W."/>
            <person name="Visel A."/>
            <person name="Grigoriev I.V."/>
        </authorList>
    </citation>
    <scope>NUCLEOTIDE SEQUENCE [LARGE SCALE GENOMIC DNA]</scope>
    <source>
        <strain evidence="1 2">62-1032</strain>
    </source>
</reference>
<dbReference type="AlphaFoldDB" id="A0A1Y2DEJ6"/>
<protein>
    <submittedName>
        <fullName evidence="1">Uncharacterized protein</fullName>
    </submittedName>
</protein>
<sequence length="117" mass="13355">MREWREGKEGEVEVWRRATLARVRWVRWGKVELVGGRERVTEVRVRWVRRGRREAWKPVLNPISLKCKTESMEQASPTPLSASITPVSLICSPSTCSSLTYPAILLLPCTSCTNCRA</sequence>
<organism evidence="1 2">
    <name type="scientific">Leucosporidium creatinivorum</name>
    <dbReference type="NCBI Taxonomy" id="106004"/>
    <lineage>
        <taxon>Eukaryota</taxon>
        <taxon>Fungi</taxon>
        <taxon>Dikarya</taxon>
        <taxon>Basidiomycota</taxon>
        <taxon>Pucciniomycotina</taxon>
        <taxon>Microbotryomycetes</taxon>
        <taxon>Leucosporidiales</taxon>
        <taxon>Leucosporidium</taxon>
    </lineage>
</organism>
<accession>A0A1Y2DEJ6</accession>
<gene>
    <name evidence="1" type="ORF">BCR35DRAFT_309611</name>
</gene>
<dbReference type="EMBL" id="MCGR01000081">
    <property type="protein sequence ID" value="ORY57712.1"/>
    <property type="molecule type" value="Genomic_DNA"/>
</dbReference>
<proteinExistence type="predicted"/>
<keyword evidence="2" id="KW-1185">Reference proteome</keyword>
<dbReference type="Proteomes" id="UP000193467">
    <property type="component" value="Unassembled WGS sequence"/>
</dbReference>